<evidence type="ECO:0000313" key="1">
    <source>
        <dbReference type="EMBL" id="JAH37374.1"/>
    </source>
</evidence>
<proteinExistence type="predicted"/>
<dbReference type="AlphaFoldDB" id="A0A0E9S7I5"/>
<reference evidence="1" key="2">
    <citation type="journal article" date="2015" name="Fish Shellfish Immunol.">
        <title>Early steps in the European eel (Anguilla anguilla)-Vibrio vulnificus interaction in the gills: Role of the RtxA13 toxin.</title>
        <authorList>
            <person name="Callol A."/>
            <person name="Pajuelo D."/>
            <person name="Ebbesson L."/>
            <person name="Teles M."/>
            <person name="MacKenzie S."/>
            <person name="Amaro C."/>
        </authorList>
    </citation>
    <scope>NUCLEOTIDE SEQUENCE</scope>
</reference>
<organism evidence="1">
    <name type="scientific">Anguilla anguilla</name>
    <name type="common">European freshwater eel</name>
    <name type="synonym">Muraena anguilla</name>
    <dbReference type="NCBI Taxonomy" id="7936"/>
    <lineage>
        <taxon>Eukaryota</taxon>
        <taxon>Metazoa</taxon>
        <taxon>Chordata</taxon>
        <taxon>Craniata</taxon>
        <taxon>Vertebrata</taxon>
        <taxon>Euteleostomi</taxon>
        <taxon>Actinopterygii</taxon>
        <taxon>Neopterygii</taxon>
        <taxon>Teleostei</taxon>
        <taxon>Anguilliformes</taxon>
        <taxon>Anguillidae</taxon>
        <taxon>Anguilla</taxon>
    </lineage>
</organism>
<reference evidence="1" key="1">
    <citation type="submission" date="2014-11" db="EMBL/GenBank/DDBJ databases">
        <authorList>
            <person name="Amaro Gonzalez C."/>
        </authorList>
    </citation>
    <scope>NUCLEOTIDE SEQUENCE</scope>
</reference>
<dbReference type="EMBL" id="GBXM01071203">
    <property type="protein sequence ID" value="JAH37374.1"/>
    <property type="molecule type" value="Transcribed_RNA"/>
</dbReference>
<accession>A0A0E9S7I5</accession>
<sequence>MLLRPNDSILKFFKPFRLAIFSIQFVDSDSFSQLVRVDREASIFSMGGVWA</sequence>
<protein>
    <submittedName>
        <fullName evidence="1">Uncharacterized protein</fullName>
    </submittedName>
</protein>
<name>A0A0E9S7I5_ANGAN</name>